<dbReference type="Proteomes" id="UP000604046">
    <property type="component" value="Unassembled WGS sequence"/>
</dbReference>
<dbReference type="PANTHER" id="PTHR11439:SF483">
    <property type="entry name" value="PEPTIDE SYNTHASE GLIP-LIKE, PUTATIVE (AFU_ORTHOLOGUE AFUA_3G12920)-RELATED"/>
    <property type="match status" value="1"/>
</dbReference>
<keyword evidence="4" id="KW-1185">Reference proteome</keyword>
<evidence type="ECO:0000313" key="3">
    <source>
        <dbReference type="EMBL" id="CAE7476107.1"/>
    </source>
</evidence>
<feature type="compositionally biased region" description="Pro residues" evidence="1">
    <location>
        <begin position="498"/>
        <end position="507"/>
    </location>
</feature>
<gene>
    <name evidence="3" type="primary">RE1</name>
    <name evidence="3" type="ORF">SNAT2548_LOCUS26744</name>
</gene>
<protein>
    <submittedName>
        <fullName evidence="3">RE1 protein</fullName>
    </submittedName>
</protein>
<dbReference type="PANTHER" id="PTHR11439">
    <property type="entry name" value="GAG-POL-RELATED RETROTRANSPOSON"/>
    <property type="match status" value="1"/>
</dbReference>
<dbReference type="AlphaFoldDB" id="A0A812SBG3"/>
<feature type="region of interest" description="Disordered" evidence="1">
    <location>
        <begin position="434"/>
        <end position="520"/>
    </location>
</feature>
<reference evidence="3" key="1">
    <citation type="submission" date="2021-02" db="EMBL/GenBank/DDBJ databases">
        <authorList>
            <person name="Dougan E. K."/>
            <person name="Rhodes N."/>
            <person name="Thang M."/>
            <person name="Chan C."/>
        </authorList>
    </citation>
    <scope>NUCLEOTIDE SEQUENCE</scope>
</reference>
<keyword evidence="2" id="KW-0472">Membrane</keyword>
<proteinExistence type="predicted"/>
<comment type="caution">
    <text evidence="3">The sequence shown here is derived from an EMBL/GenBank/DDBJ whole genome shotgun (WGS) entry which is preliminary data.</text>
</comment>
<feature type="compositionally biased region" description="Basic and acidic residues" evidence="1">
    <location>
        <begin position="508"/>
        <end position="520"/>
    </location>
</feature>
<name>A0A812SBG3_9DINO</name>
<feature type="compositionally biased region" description="Basic and acidic residues" evidence="1">
    <location>
        <begin position="314"/>
        <end position="342"/>
    </location>
</feature>
<evidence type="ECO:0000313" key="4">
    <source>
        <dbReference type="Proteomes" id="UP000604046"/>
    </source>
</evidence>
<keyword evidence="2" id="KW-1133">Transmembrane helix</keyword>
<dbReference type="OrthoDB" id="1645289at2759"/>
<organism evidence="3 4">
    <name type="scientific">Symbiodinium natans</name>
    <dbReference type="NCBI Taxonomy" id="878477"/>
    <lineage>
        <taxon>Eukaryota</taxon>
        <taxon>Sar</taxon>
        <taxon>Alveolata</taxon>
        <taxon>Dinophyceae</taxon>
        <taxon>Suessiales</taxon>
        <taxon>Symbiodiniaceae</taxon>
        <taxon>Symbiodinium</taxon>
    </lineage>
</organism>
<feature type="region of interest" description="Disordered" evidence="1">
    <location>
        <begin position="312"/>
        <end position="357"/>
    </location>
</feature>
<accession>A0A812SBG3</accession>
<evidence type="ECO:0000256" key="2">
    <source>
        <dbReference type="SAM" id="Phobius"/>
    </source>
</evidence>
<dbReference type="EMBL" id="CAJNDS010002440">
    <property type="protein sequence ID" value="CAE7476107.1"/>
    <property type="molecule type" value="Genomic_DNA"/>
</dbReference>
<feature type="transmembrane region" description="Helical" evidence="2">
    <location>
        <begin position="1050"/>
        <end position="1069"/>
    </location>
</feature>
<sequence>MSDISSLHSREKKEPTRQVVTLEEALDNLHKLQQAQSQQISQLVGLVQTLGEMQAAALTRAAETSSGMAAAASSTGPEPMEVDKDTGGVSLRDFFTCCVSLWVISNELETSFDKLNRKHVVRPLDVYRAVESELLKADRNLSGYSSLRLTEPDKMMLHLKCMPESCKHYVLLHGKSDTLNEILESIKFYDSHLRVIEHDKFCNFRVTFFPKNMVFLKSMVFPKNMVFLKSMVFPKGMVFLKNMVVSSMAKKFFLSGMIVLMFCMGLNDTKNTGMIMVGFALCMDPNSGASIHLIAQRLLDSGHVAVVAEDEYQEENHGDHQKASEDQDEKNVPQKASEKQEADSSEPQKVSDVCDVSSEEPAAKAWSVVSEGEIHDVEMARLEDLRTQVAAAAEIAVEGVERMARSFEAWKADPKPKPATKAMPKVLRPTVKAMPKKRPQVKAMPAKTWKGSVKRGSKQKKEQATSSSSTVHLVARTERSTRCPAPPPPEPIREELWNPPPPPPVPSRRPENRTIRRDSETDGILVGLPVGYFHSTYEAYGIRKPSLVPPDLRKILDDGMESQQQPLSAEASAKYRSAVGKVAWGAQTRIDLTYFISVLSRGQSQPLAVHEMCLRAFLRYLMSVEHHEQLLSCDGDAGTIVVYVDSNWASERNNSRRSLSGGVLFLDGAPVKAYTRQQTSIALSSAEAELTAICEGMKEALGLCVMVRHVFGKDVETPVVRSDSQAAINISSMFGLLRRVRHIDIRLCWVQEALREGRAKLEWVSGLENVSDIFTKSTIQKVSYERHLNMLGIVERLPPATMGLLALEDWDCAQLCRMLGKSPDLPVLLELEQNLSAVSAEAHWLIVEFCTSENSNLGIAALELGSVKLVRITERENGVLDETIAIVRTHVERLCRLGVNVLIWSSTPCTGGCLWQFTHLERPGHGDYLKKVWGVQRKLWKNFEVICKPVEDMPVGCLNPFVAIEWPKTCQYWHWRTTKKFGFDHHRTIPTVPISTLRALNTIRLTCADDWLRACHELSPAPSAALPRGGVVLFVFLISCEAMSETDYTVEILLFGVFLTVSILVNVAVHMCCRCCNCYYDGKNRDGHLVNSSSHASASDKSPSKPRTVAFEIPNVYFIAKSEVAHVDESCGHLRFRDKKTYVVCRDCQRKLRTLASKRG</sequence>
<dbReference type="CDD" id="cd09272">
    <property type="entry name" value="RNase_HI_RT_Ty1"/>
    <property type="match status" value="1"/>
</dbReference>
<keyword evidence="2" id="KW-0812">Transmembrane</keyword>
<evidence type="ECO:0000256" key="1">
    <source>
        <dbReference type="SAM" id="MobiDB-lite"/>
    </source>
</evidence>